<evidence type="ECO:0000256" key="9">
    <source>
        <dbReference type="HAMAP-Rule" id="MF_00417"/>
    </source>
</evidence>
<dbReference type="EMBL" id="CP071796">
    <property type="protein sequence ID" value="QTD46133.1"/>
    <property type="molecule type" value="Genomic_DNA"/>
</dbReference>
<dbReference type="InterPro" id="IPR036440">
    <property type="entry name" value="Peptidase_C15-like_sf"/>
</dbReference>
<comment type="catalytic activity">
    <reaction evidence="1 9 10">
        <text>Release of an N-terminal pyroglutamyl group from a polypeptide, the second amino acid generally not being Pro.</text>
        <dbReference type="EC" id="3.4.19.3"/>
    </reaction>
</comment>
<comment type="subunit">
    <text evidence="9">Homotetramer.</text>
</comment>
<dbReference type="HAMAP" id="MF_00417">
    <property type="entry name" value="Pyrrolid_peptidase"/>
    <property type="match status" value="1"/>
</dbReference>
<dbReference type="GO" id="GO:0016920">
    <property type="term" value="F:pyroglutamyl-peptidase activity"/>
    <property type="evidence" value="ECO:0007669"/>
    <property type="project" value="UniProtKB-UniRule"/>
</dbReference>
<evidence type="ECO:0000313" key="12">
    <source>
        <dbReference type="EMBL" id="QTD46133.1"/>
    </source>
</evidence>
<keyword evidence="8 9" id="KW-0788">Thiol protease</keyword>
<dbReference type="SUPFAM" id="SSF53182">
    <property type="entry name" value="Pyrrolidone carboxyl peptidase (pyroglutamate aminopeptidase)"/>
    <property type="match status" value="1"/>
</dbReference>
<dbReference type="NCBIfam" id="NF009676">
    <property type="entry name" value="PRK13197.1"/>
    <property type="match status" value="1"/>
</dbReference>
<dbReference type="RefSeq" id="WP_208010032.1">
    <property type="nucleotide sequence ID" value="NZ_CP071796.1"/>
</dbReference>
<dbReference type="NCBIfam" id="TIGR00504">
    <property type="entry name" value="pyro_pdase"/>
    <property type="match status" value="1"/>
</dbReference>
<dbReference type="InterPro" id="IPR000816">
    <property type="entry name" value="Peptidase_C15"/>
</dbReference>
<evidence type="ECO:0000256" key="1">
    <source>
        <dbReference type="ARBA" id="ARBA00001770"/>
    </source>
</evidence>
<dbReference type="CDD" id="cd00501">
    <property type="entry name" value="Peptidase_C15"/>
    <property type="match status" value="1"/>
</dbReference>
<dbReference type="EC" id="3.4.19.3" evidence="9"/>
<dbReference type="Pfam" id="PF01470">
    <property type="entry name" value="Peptidase_C15"/>
    <property type="match status" value="1"/>
</dbReference>
<dbReference type="InterPro" id="IPR033694">
    <property type="entry name" value="PGPEP1_Cys_AS"/>
</dbReference>
<dbReference type="KEGG" id="otd:J1M35_04285"/>
<dbReference type="InterPro" id="IPR029762">
    <property type="entry name" value="PGP-I_bact-type"/>
</dbReference>
<comment type="function">
    <text evidence="2 9">Removes 5-oxoproline from various penultimate amino acid residues except L-proline.</text>
</comment>
<evidence type="ECO:0000256" key="7">
    <source>
        <dbReference type="ARBA" id="ARBA00022801"/>
    </source>
</evidence>
<dbReference type="PRINTS" id="PR00706">
    <property type="entry name" value="PYROGLUPTASE"/>
</dbReference>
<evidence type="ECO:0000256" key="8">
    <source>
        <dbReference type="ARBA" id="ARBA00022807"/>
    </source>
</evidence>
<feature type="active site" evidence="9 11">
    <location>
        <position position="159"/>
    </location>
</feature>
<dbReference type="PROSITE" id="PS01334">
    <property type="entry name" value="PYRASE_CYS"/>
    <property type="match status" value="1"/>
</dbReference>
<gene>
    <name evidence="9 12" type="primary">pcp</name>
    <name evidence="12" type="ORF">J1M35_04285</name>
</gene>
<reference evidence="12" key="1">
    <citation type="submission" date="2021-03" db="EMBL/GenBank/DDBJ databases">
        <title>Ottowia sp. 27C isolated from the cloaca of a Giant Asian pond turtle (Heosemys grandis).</title>
        <authorList>
            <person name="Spergser J."/>
            <person name="Busse H.-J."/>
        </authorList>
    </citation>
    <scope>NUCLEOTIDE SEQUENCE</scope>
    <source>
        <strain evidence="12">27C</strain>
    </source>
</reference>
<dbReference type="InterPro" id="IPR033693">
    <property type="entry name" value="PGPEP1_Glu_AS"/>
</dbReference>
<dbReference type="InterPro" id="IPR016125">
    <property type="entry name" value="Peptidase_C15-like"/>
</dbReference>
<keyword evidence="7 9" id="KW-0378">Hydrolase</keyword>
<organism evidence="12 13">
    <name type="scientific">Ottowia testudinis</name>
    <dbReference type="NCBI Taxonomy" id="2816950"/>
    <lineage>
        <taxon>Bacteria</taxon>
        <taxon>Pseudomonadati</taxon>
        <taxon>Pseudomonadota</taxon>
        <taxon>Betaproteobacteria</taxon>
        <taxon>Burkholderiales</taxon>
        <taxon>Comamonadaceae</taxon>
        <taxon>Ottowia</taxon>
    </lineage>
</organism>
<dbReference type="PANTHER" id="PTHR23402">
    <property type="entry name" value="PROTEASE FAMILY C15 PYROGLUTAMYL-PEPTIDASE I-RELATED"/>
    <property type="match status" value="1"/>
</dbReference>
<name>A0A975CGQ7_9BURK</name>
<evidence type="ECO:0000256" key="3">
    <source>
        <dbReference type="ARBA" id="ARBA00004496"/>
    </source>
</evidence>
<evidence type="ECO:0000256" key="4">
    <source>
        <dbReference type="ARBA" id="ARBA00006641"/>
    </source>
</evidence>
<dbReference type="GO" id="GO:0006508">
    <property type="term" value="P:proteolysis"/>
    <property type="evidence" value="ECO:0007669"/>
    <property type="project" value="UniProtKB-KW"/>
</dbReference>
<dbReference type="AlphaFoldDB" id="A0A975CGQ7"/>
<evidence type="ECO:0000313" key="13">
    <source>
        <dbReference type="Proteomes" id="UP000663903"/>
    </source>
</evidence>
<evidence type="ECO:0000256" key="10">
    <source>
        <dbReference type="PROSITE-ProRule" id="PRU10076"/>
    </source>
</evidence>
<comment type="subcellular location">
    <subcellularLocation>
        <location evidence="3 9">Cytoplasm</location>
    </subcellularLocation>
</comment>
<evidence type="ECO:0000256" key="6">
    <source>
        <dbReference type="ARBA" id="ARBA00022670"/>
    </source>
</evidence>
<dbReference type="Gene3D" id="3.40.630.20">
    <property type="entry name" value="Peptidase C15, pyroglutamyl peptidase I-like"/>
    <property type="match status" value="1"/>
</dbReference>
<dbReference type="Proteomes" id="UP000663903">
    <property type="component" value="Chromosome"/>
</dbReference>
<proteinExistence type="inferred from homology"/>
<evidence type="ECO:0000256" key="5">
    <source>
        <dbReference type="ARBA" id="ARBA00022490"/>
    </source>
</evidence>
<keyword evidence="13" id="KW-1185">Reference proteome</keyword>
<keyword evidence="5 9" id="KW-0963">Cytoplasm</keyword>
<dbReference type="PANTHER" id="PTHR23402:SF1">
    <property type="entry name" value="PYROGLUTAMYL-PEPTIDASE I"/>
    <property type="match status" value="1"/>
</dbReference>
<dbReference type="PIRSF" id="PIRSF015592">
    <property type="entry name" value="Prld-crbxl_pptds"/>
    <property type="match status" value="1"/>
</dbReference>
<accession>A0A975CGQ7</accession>
<keyword evidence="6 9" id="KW-0645">Protease</keyword>
<evidence type="ECO:0000256" key="2">
    <source>
        <dbReference type="ARBA" id="ARBA00002280"/>
    </source>
</evidence>
<feature type="active site" evidence="9">
    <location>
        <position position="185"/>
    </location>
</feature>
<dbReference type="GO" id="GO:0005829">
    <property type="term" value="C:cytosol"/>
    <property type="evidence" value="ECO:0007669"/>
    <property type="project" value="InterPro"/>
</dbReference>
<feature type="active site" evidence="9 10">
    <location>
        <position position="96"/>
    </location>
</feature>
<dbReference type="PROSITE" id="PS01333">
    <property type="entry name" value="PYRASE_GLU"/>
    <property type="match status" value="1"/>
</dbReference>
<sequence>MVAAHPTSRPSDKRASRAPVLLTGFDPFGGDALNPSWLIARALHRRQLGGHRVVAAQLPTVFGDSLVRLNALLAEHRPALVICLGLAATRAAISLERIAINVNDARIADNAGAQPIDTPVIAGAPAAYFSTLPIKAMQQAIQRAGVPAEVSQTAGTFVCNHVFYGLMHRLATARGFSATRGGFIHVPMLPEQGAPSLPLEQMVEGLRVGIRAALAVQQDVRVIGGAID</sequence>
<dbReference type="FunFam" id="3.40.630.20:FF:000001">
    <property type="entry name" value="Pyrrolidone-carboxylate peptidase"/>
    <property type="match status" value="1"/>
</dbReference>
<protein>
    <recommendedName>
        <fullName evidence="9">Pyrrolidone-carboxylate peptidase</fullName>
        <ecNumber evidence="9">3.4.19.3</ecNumber>
    </recommendedName>
    <alternativeName>
        <fullName evidence="9">5-oxoprolyl-peptidase</fullName>
    </alternativeName>
    <alternativeName>
        <fullName evidence="9">Pyroglutamyl-peptidase I</fullName>
        <shortName evidence="9">PGP-I</shortName>
        <shortName evidence="9">Pyrase</shortName>
    </alternativeName>
</protein>
<comment type="similarity">
    <text evidence="4 9">Belongs to the peptidase C15 family.</text>
</comment>
<evidence type="ECO:0000256" key="11">
    <source>
        <dbReference type="PROSITE-ProRule" id="PRU10077"/>
    </source>
</evidence>